<dbReference type="AlphaFoldDB" id="B4REF3"/>
<dbReference type="Proteomes" id="UP000001868">
    <property type="component" value="Chromosome"/>
</dbReference>
<dbReference type="eggNOG" id="COG2230">
    <property type="taxonomic scope" value="Bacteria"/>
</dbReference>
<dbReference type="SUPFAM" id="SSF53335">
    <property type="entry name" value="S-adenosyl-L-methionine-dependent methyltransferases"/>
    <property type="match status" value="1"/>
</dbReference>
<gene>
    <name evidence="1" type="ordered locus">PHZ_c0481</name>
</gene>
<proteinExistence type="predicted"/>
<dbReference type="GO" id="GO:0032259">
    <property type="term" value="P:methylation"/>
    <property type="evidence" value="ECO:0007669"/>
    <property type="project" value="UniProtKB-KW"/>
</dbReference>
<dbReference type="STRING" id="450851.PHZ_c0481"/>
<dbReference type="RefSeq" id="WP_012521043.1">
    <property type="nucleotide sequence ID" value="NC_011144.1"/>
</dbReference>
<evidence type="ECO:0000313" key="1">
    <source>
        <dbReference type="EMBL" id="ACG76895.1"/>
    </source>
</evidence>
<protein>
    <submittedName>
        <fullName evidence="1">Putative ubiE/COQ5 methyltransferase</fullName>
    </submittedName>
</protein>
<keyword evidence="1" id="KW-0808">Transferase</keyword>
<evidence type="ECO:0000313" key="2">
    <source>
        <dbReference type="Proteomes" id="UP000001868"/>
    </source>
</evidence>
<dbReference type="KEGG" id="pzu:PHZ_c0481"/>
<dbReference type="InterPro" id="IPR029063">
    <property type="entry name" value="SAM-dependent_MTases_sf"/>
</dbReference>
<dbReference type="EMBL" id="CP000747">
    <property type="protein sequence ID" value="ACG76895.1"/>
    <property type="molecule type" value="Genomic_DNA"/>
</dbReference>
<dbReference type="Gene3D" id="3.40.50.150">
    <property type="entry name" value="Vaccinia Virus protein VP39"/>
    <property type="match status" value="1"/>
</dbReference>
<keyword evidence="2" id="KW-1185">Reference proteome</keyword>
<accession>B4REF3</accession>
<dbReference type="CDD" id="cd02440">
    <property type="entry name" value="AdoMet_MTases"/>
    <property type="match status" value="1"/>
</dbReference>
<sequence length="251" mass="28108">MSPRPGDVEARLQRFPKARPPLPPRLQEIYARQYAENRAGESTAASLSQRLEQWMHRQVAADVRDRAKPTLELGAGNLNQLPFEPEGAAYDIVEPFAELYRGSPRLPRVRDVFADIADVPAGRRYDRITSIAALEHICDLPLVLARSAQLLAPGGGFRAAIPSEGGFLWRLGWSLTTGLEFRLRHGLDYGLLMAHEHVNDAAEIEALVRAVFEDVQVRSFGLGRQLSLYRFIEASRPRAEVADAWLRRFGS</sequence>
<dbReference type="OrthoDB" id="148175at2"/>
<name>B4REF3_PHEZH</name>
<dbReference type="Pfam" id="PF13489">
    <property type="entry name" value="Methyltransf_23"/>
    <property type="match status" value="1"/>
</dbReference>
<dbReference type="GO" id="GO:0008168">
    <property type="term" value="F:methyltransferase activity"/>
    <property type="evidence" value="ECO:0007669"/>
    <property type="project" value="UniProtKB-KW"/>
</dbReference>
<organism evidence="1 2">
    <name type="scientific">Phenylobacterium zucineum (strain HLK1)</name>
    <dbReference type="NCBI Taxonomy" id="450851"/>
    <lineage>
        <taxon>Bacteria</taxon>
        <taxon>Pseudomonadati</taxon>
        <taxon>Pseudomonadota</taxon>
        <taxon>Alphaproteobacteria</taxon>
        <taxon>Caulobacterales</taxon>
        <taxon>Caulobacteraceae</taxon>
        <taxon>Phenylobacterium</taxon>
    </lineage>
</organism>
<keyword evidence="1" id="KW-0489">Methyltransferase</keyword>
<dbReference type="HOGENOM" id="CLU_096789_0_0_5"/>
<reference evidence="1 2" key="1">
    <citation type="journal article" date="2008" name="BMC Genomics">
        <title>Complete genome of Phenylobacterium zucineum - a novel facultative intracellular bacterium isolated from human erythroleukemia cell line K562.</title>
        <authorList>
            <person name="Luo Y."/>
            <person name="Xu X."/>
            <person name="Ding Z."/>
            <person name="Liu Z."/>
            <person name="Zhang B."/>
            <person name="Yan Z."/>
            <person name="Sun J."/>
            <person name="Hu S."/>
            <person name="Hu X."/>
        </authorList>
    </citation>
    <scope>NUCLEOTIDE SEQUENCE [LARGE SCALE GENOMIC DNA]</scope>
    <source>
        <strain evidence="1 2">HLK1</strain>
    </source>
</reference>